<comment type="caution">
    <text evidence="2">The sequence shown here is derived from an EMBL/GenBank/DDBJ whole genome shotgun (WGS) entry which is preliminary data.</text>
</comment>
<keyword evidence="3" id="KW-1185">Reference proteome</keyword>
<dbReference type="Proteomes" id="UP000799764">
    <property type="component" value="Unassembled WGS sequence"/>
</dbReference>
<feature type="transmembrane region" description="Helical" evidence="1">
    <location>
        <begin position="61"/>
        <end position="82"/>
    </location>
</feature>
<dbReference type="AlphaFoldDB" id="A0A9P4PM41"/>
<keyword evidence="1" id="KW-0472">Membrane</keyword>
<evidence type="ECO:0000313" key="2">
    <source>
        <dbReference type="EMBL" id="KAF2447640.1"/>
    </source>
</evidence>
<dbReference type="EMBL" id="MU001496">
    <property type="protein sequence ID" value="KAF2447640.1"/>
    <property type="molecule type" value="Genomic_DNA"/>
</dbReference>
<evidence type="ECO:0000256" key="1">
    <source>
        <dbReference type="SAM" id="Phobius"/>
    </source>
</evidence>
<keyword evidence="1" id="KW-1133">Transmembrane helix</keyword>
<keyword evidence="1" id="KW-0812">Transmembrane</keyword>
<name>A0A9P4PM41_9PLEO</name>
<protein>
    <submittedName>
        <fullName evidence="2">Uncharacterized protein</fullName>
    </submittedName>
</protein>
<evidence type="ECO:0000313" key="3">
    <source>
        <dbReference type="Proteomes" id="UP000799764"/>
    </source>
</evidence>
<accession>A0A9P4PM41</accession>
<feature type="transmembrane region" description="Helical" evidence="1">
    <location>
        <begin position="21"/>
        <end position="41"/>
    </location>
</feature>
<proteinExistence type="predicted"/>
<organism evidence="2 3">
    <name type="scientific">Karstenula rhodostoma CBS 690.94</name>
    <dbReference type="NCBI Taxonomy" id="1392251"/>
    <lineage>
        <taxon>Eukaryota</taxon>
        <taxon>Fungi</taxon>
        <taxon>Dikarya</taxon>
        <taxon>Ascomycota</taxon>
        <taxon>Pezizomycotina</taxon>
        <taxon>Dothideomycetes</taxon>
        <taxon>Pleosporomycetidae</taxon>
        <taxon>Pleosporales</taxon>
        <taxon>Massarineae</taxon>
        <taxon>Didymosphaeriaceae</taxon>
        <taxon>Karstenula</taxon>
    </lineage>
</organism>
<reference evidence="2" key="1">
    <citation type="journal article" date="2020" name="Stud. Mycol.">
        <title>101 Dothideomycetes genomes: a test case for predicting lifestyles and emergence of pathogens.</title>
        <authorList>
            <person name="Haridas S."/>
            <person name="Albert R."/>
            <person name="Binder M."/>
            <person name="Bloem J."/>
            <person name="Labutti K."/>
            <person name="Salamov A."/>
            <person name="Andreopoulos B."/>
            <person name="Baker S."/>
            <person name="Barry K."/>
            <person name="Bills G."/>
            <person name="Bluhm B."/>
            <person name="Cannon C."/>
            <person name="Castanera R."/>
            <person name="Culley D."/>
            <person name="Daum C."/>
            <person name="Ezra D."/>
            <person name="Gonzalez J."/>
            <person name="Henrissat B."/>
            <person name="Kuo A."/>
            <person name="Liang C."/>
            <person name="Lipzen A."/>
            <person name="Lutzoni F."/>
            <person name="Magnuson J."/>
            <person name="Mondo S."/>
            <person name="Nolan M."/>
            <person name="Ohm R."/>
            <person name="Pangilinan J."/>
            <person name="Park H.-J."/>
            <person name="Ramirez L."/>
            <person name="Alfaro M."/>
            <person name="Sun H."/>
            <person name="Tritt A."/>
            <person name="Yoshinaga Y."/>
            <person name="Zwiers L.-H."/>
            <person name="Turgeon B."/>
            <person name="Goodwin S."/>
            <person name="Spatafora J."/>
            <person name="Crous P."/>
            <person name="Grigoriev I."/>
        </authorList>
    </citation>
    <scope>NUCLEOTIDE SEQUENCE</scope>
    <source>
        <strain evidence="2">CBS 690.94</strain>
    </source>
</reference>
<sequence length="115" mass="13638">MIHSHLGASGLMTRYDKWWRIEHQVSISRAVFVLLGLNWVLVPVVRKLWIPKVFRNHGKSFVIVFILRLQDLVSCMWVLKVFRGKKEKRKNPYKKSFLCSLLSWKIWFPVCGHCA</sequence>
<gene>
    <name evidence="2" type="ORF">P171DRAFT_229038</name>
</gene>